<feature type="compositionally biased region" description="Basic residues" evidence="1">
    <location>
        <begin position="30"/>
        <end position="40"/>
    </location>
</feature>
<feature type="compositionally biased region" description="Basic and acidic residues" evidence="1">
    <location>
        <begin position="100"/>
        <end position="112"/>
    </location>
</feature>
<dbReference type="AlphaFoldDB" id="A0A4C1UAM8"/>
<protein>
    <submittedName>
        <fullName evidence="2">Uncharacterized protein</fullName>
    </submittedName>
</protein>
<evidence type="ECO:0000313" key="2">
    <source>
        <dbReference type="EMBL" id="GBP22946.1"/>
    </source>
</evidence>
<feature type="compositionally biased region" description="Gly residues" evidence="1">
    <location>
        <begin position="89"/>
        <end position="99"/>
    </location>
</feature>
<reference evidence="2 3" key="1">
    <citation type="journal article" date="2019" name="Commun. Biol.">
        <title>The bagworm genome reveals a unique fibroin gene that provides high tensile strength.</title>
        <authorList>
            <person name="Kono N."/>
            <person name="Nakamura H."/>
            <person name="Ohtoshi R."/>
            <person name="Tomita M."/>
            <person name="Numata K."/>
            <person name="Arakawa K."/>
        </authorList>
    </citation>
    <scope>NUCLEOTIDE SEQUENCE [LARGE SCALE GENOMIC DNA]</scope>
</reference>
<keyword evidence="3" id="KW-1185">Reference proteome</keyword>
<gene>
    <name evidence="2" type="ORF">EVAR_95346_1</name>
</gene>
<name>A0A4C1UAM8_EUMVA</name>
<evidence type="ECO:0000256" key="1">
    <source>
        <dbReference type="SAM" id="MobiDB-lite"/>
    </source>
</evidence>
<dbReference type="Proteomes" id="UP000299102">
    <property type="component" value="Unassembled WGS sequence"/>
</dbReference>
<feature type="compositionally biased region" description="Basic and acidic residues" evidence="1">
    <location>
        <begin position="41"/>
        <end position="62"/>
    </location>
</feature>
<accession>A0A4C1UAM8</accession>
<proteinExistence type="predicted"/>
<organism evidence="2 3">
    <name type="scientific">Eumeta variegata</name>
    <name type="common">Bagworm moth</name>
    <name type="synonym">Eumeta japonica</name>
    <dbReference type="NCBI Taxonomy" id="151549"/>
    <lineage>
        <taxon>Eukaryota</taxon>
        <taxon>Metazoa</taxon>
        <taxon>Ecdysozoa</taxon>
        <taxon>Arthropoda</taxon>
        <taxon>Hexapoda</taxon>
        <taxon>Insecta</taxon>
        <taxon>Pterygota</taxon>
        <taxon>Neoptera</taxon>
        <taxon>Endopterygota</taxon>
        <taxon>Lepidoptera</taxon>
        <taxon>Glossata</taxon>
        <taxon>Ditrysia</taxon>
        <taxon>Tineoidea</taxon>
        <taxon>Psychidae</taxon>
        <taxon>Oiketicinae</taxon>
        <taxon>Eumeta</taxon>
    </lineage>
</organism>
<dbReference type="OrthoDB" id="7474290at2759"/>
<evidence type="ECO:0000313" key="3">
    <source>
        <dbReference type="Proteomes" id="UP000299102"/>
    </source>
</evidence>
<feature type="region of interest" description="Disordered" evidence="1">
    <location>
        <begin position="1"/>
        <end position="65"/>
    </location>
</feature>
<comment type="caution">
    <text evidence="2">The sequence shown here is derived from an EMBL/GenBank/DDBJ whole genome shotgun (WGS) entry which is preliminary data.</text>
</comment>
<dbReference type="EMBL" id="BGZK01000145">
    <property type="protein sequence ID" value="GBP22946.1"/>
    <property type="molecule type" value="Genomic_DNA"/>
</dbReference>
<feature type="region of interest" description="Disordered" evidence="1">
    <location>
        <begin position="87"/>
        <end position="112"/>
    </location>
</feature>
<feature type="compositionally biased region" description="Basic and acidic residues" evidence="1">
    <location>
        <begin position="1"/>
        <end position="13"/>
    </location>
</feature>
<sequence length="112" mass="11989">MVDDVIDRYERPKNTSGVHAGVAAGSKQKPSFRSRPRGSPHARERDAARREEDGRGAHEFRNSGRGTFCWEVDPVSVASLDALAAGPGARAGAGAGLGLRGRDEPDEPRLRV</sequence>